<dbReference type="PROSITE" id="PS01302">
    <property type="entry name" value="UPF0758"/>
    <property type="match status" value="1"/>
</dbReference>
<dbReference type="GO" id="GO:0046872">
    <property type="term" value="F:metal ion binding"/>
    <property type="evidence" value="ECO:0007669"/>
    <property type="project" value="UniProtKB-KW"/>
</dbReference>
<name>A0A2S2DUP2_9BACT</name>
<dbReference type="AlphaFoldDB" id="A0A2S2DUP2"/>
<comment type="similarity">
    <text evidence="6">Belongs to the UPF0758 family.</text>
</comment>
<dbReference type="KEGG" id="psez:HME7025_01269"/>
<evidence type="ECO:0000313" key="9">
    <source>
        <dbReference type="Proteomes" id="UP000245468"/>
    </source>
</evidence>
<dbReference type="EMBL" id="CP029346">
    <property type="protein sequence ID" value="AWL09131.1"/>
    <property type="molecule type" value="Genomic_DNA"/>
</dbReference>
<keyword evidence="1" id="KW-0645">Protease</keyword>
<accession>A0A2S2DUP2</accession>
<dbReference type="CDD" id="cd08071">
    <property type="entry name" value="MPN_DUF2466"/>
    <property type="match status" value="1"/>
</dbReference>
<dbReference type="InterPro" id="IPR025657">
    <property type="entry name" value="RadC_JAB"/>
</dbReference>
<evidence type="ECO:0000259" key="7">
    <source>
        <dbReference type="PROSITE" id="PS50249"/>
    </source>
</evidence>
<reference evidence="9" key="1">
    <citation type="submission" date="2018-05" db="EMBL/GenBank/DDBJ databases">
        <title>Pseudarcicella sp. HME7025 Genome sequencing and assembly.</title>
        <authorList>
            <person name="Kim H."/>
            <person name="Kang H."/>
            <person name="Joh K."/>
        </authorList>
    </citation>
    <scope>NUCLEOTIDE SEQUENCE [LARGE SCALE GENOMIC DNA]</scope>
    <source>
        <strain evidence="9">HME7025</strain>
    </source>
</reference>
<evidence type="ECO:0000313" key="8">
    <source>
        <dbReference type="EMBL" id="AWL09131.1"/>
    </source>
</evidence>
<dbReference type="Pfam" id="PF20582">
    <property type="entry name" value="UPF0758_N"/>
    <property type="match status" value="1"/>
</dbReference>
<protein>
    <submittedName>
        <fullName evidence="8">UPF0758 protein</fullName>
    </submittedName>
</protein>
<dbReference type="NCBIfam" id="TIGR00608">
    <property type="entry name" value="radc"/>
    <property type="match status" value="1"/>
</dbReference>
<dbReference type="PANTHER" id="PTHR30471:SF3">
    <property type="entry name" value="UPF0758 PROTEIN YEES-RELATED"/>
    <property type="match status" value="1"/>
</dbReference>
<dbReference type="PROSITE" id="PS50249">
    <property type="entry name" value="MPN"/>
    <property type="match status" value="1"/>
</dbReference>
<dbReference type="Proteomes" id="UP000245468">
    <property type="component" value="Chromosome"/>
</dbReference>
<dbReference type="InterPro" id="IPR001405">
    <property type="entry name" value="UPF0758"/>
</dbReference>
<evidence type="ECO:0000256" key="6">
    <source>
        <dbReference type="RuleBase" id="RU003797"/>
    </source>
</evidence>
<keyword evidence="2" id="KW-0479">Metal-binding</keyword>
<evidence type="ECO:0000256" key="2">
    <source>
        <dbReference type="ARBA" id="ARBA00022723"/>
    </source>
</evidence>
<dbReference type="InterPro" id="IPR046778">
    <property type="entry name" value="UPF0758_N"/>
</dbReference>
<dbReference type="GO" id="GO:0006508">
    <property type="term" value="P:proteolysis"/>
    <property type="evidence" value="ECO:0007669"/>
    <property type="project" value="UniProtKB-KW"/>
</dbReference>
<keyword evidence="3" id="KW-0378">Hydrolase</keyword>
<keyword evidence="9" id="KW-1185">Reference proteome</keyword>
<evidence type="ECO:0000256" key="5">
    <source>
        <dbReference type="ARBA" id="ARBA00023049"/>
    </source>
</evidence>
<evidence type="ECO:0000256" key="4">
    <source>
        <dbReference type="ARBA" id="ARBA00022833"/>
    </source>
</evidence>
<dbReference type="Pfam" id="PF04002">
    <property type="entry name" value="RadC"/>
    <property type="match status" value="1"/>
</dbReference>
<feature type="domain" description="MPN" evidence="7">
    <location>
        <begin position="128"/>
        <end position="250"/>
    </location>
</feature>
<dbReference type="InterPro" id="IPR020891">
    <property type="entry name" value="UPF0758_CS"/>
</dbReference>
<dbReference type="Gene3D" id="3.40.140.10">
    <property type="entry name" value="Cytidine Deaminase, domain 2"/>
    <property type="match status" value="1"/>
</dbReference>
<dbReference type="GO" id="GO:0008237">
    <property type="term" value="F:metallopeptidase activity"/>
    <property type="evidence" value="ECO:0007669"/>
    <property type="project" value="UniProtKB-KW"/>
</dbReference>
<gene>
    <name evidence="8" type="ORF">HME7025_01269</name>
</gene>
<evidence type="ECO:0000256" key="1">
    <source>
        <dbReference type="ARBA" id="ARBA00022670"/>
    </source>
</evidence>
<dbReference type="PANTHER" id="PTHR30471">
    <property type="entry name" value="DNA REPAIR PROTEIN RADC"/>
    <property type="match status" value="1"/>
</dbReference>
<dbReference type="NCBIfam" id="NF000642">
    <property type="entry name" value="PRK00024.1"/>
    <property type="match status" value="1"/>
</dbReference>
<sequence length="250" mass="27958">MAGFFRLRYLHSLKKKSMKYEGPSFTIKELKVEDRPREKLNLVGKDLLGVDELLAILIHSGIPNKSALQMANELLNSIGGNLSALGRFSLHDFMKFKGMGKAKATMLVAAMELGRRRMSYEASQAVQVIQSSKDAYRLFHPHLFDLNHEEFWVMHLNRASSLLKMQRLSMGGVAGTSVDLKLLFKSALDTISSSLIIAHNHPSGQLKPSKADRELTQRIVEAGKMLDIQILDHLIITAQGYFSFADEGCL</sequence>
<organism evidence="8 9">
    <name type="scientific">Aquirufa nivalisilvae</name>
    <dbReference type="NCBI Taxonomy" id="2516557"/>
    <lineage>
        <taxon>Bacteria</taxon>
        <taxon>Pseudomonadati</taxon>
        <taxon>Bacteroidota</taxon>
        <taxon>Cytophagia</taxon>
        <taxon>Cytophagales</taxon>
        <taxon>Flectobacillaceae</taxon>
        <taxon>Aquirufa</taxon>
    </lineage>
</organism>
<evidence type="ECO:0000256" key="3">
    <source>
        <dbReference type="ARBA" id="ARBA00022801"/>
    </source>
</evidence>
<keyword evidence="4" id="KW-0862">Zinc</keyword>
<proteinExistence type="inferred from homology"/>
<keyword evidence="5" id="KW-0482">Metalloprotease</keyword>
<dbReference type="InterPro" id="IPR037518">
    <property type="entry name" value="MPN"/>
</dbReference>